<name>U6M4D2_EIMMA</name>
<feature type="transmembrane region" description="Helical" evidence="1">
    <location>
        <begin position="12"/>
        <end position="32"/>
    </location>
</feature>
<protein>
    <submittedName>
        <fullName evidence="2">Uncharacterized protein</fullName>
    </submittedName>
</protein>
<keyword evidence="3" id="KW-1185">Reference proteome</keyword>
<sequence length="239" mass="26622">MYDFSPDQRPEYIARGMLAFVCLTLVAFEVLCGHTAWKRQSMVTIHLLLSVAAHETTMKSPGSALRNEGGNVLPFGDATMGYSRCLDTLRTPVLVRRRNNQSKLSSVSFLWGQNKHDTQVAVPMRDKLVSQAEPKQRAKGKTAGMGQAASGTGPSCLRWEHCQLLRSIEIRIRCEFIVFDPIAVTPAKAERPGKNGTTALCKLGLNSVILRIITHIRMCVLRILCKWAIRREDAATWPC</sequence>
<keyword evidence="1" id="KW-0812">Transmembrane</keyword>
<dbReference type="VEuPathDB" id="ToxoDB:EMWEY_00055340"/>
<keyword evidence="1" id="KW-1133">Transmembrane helix</keyword>
<evidence type="ECO:0000313" key="2">
    <source>
        <dbReference type="EMBL" id="CDJ59057.1"/>
    </source>
</evidence>
<evidence type="ECO:0000313" key="3">
    <source>
        <dbReference type="Proteomes" id="UP000030763"/>
    </source>
</evidence>
<keyword evidence="1" id="KW-0472">Membrane</keyword>
<dbReference type="GeneID" id="25339520"/>
<gene>
    <name evidence="2" type="ORF">EMWEY_00055340</name>
</gene>
<evidence type="ECO:0000256" key="1">
    <source>
        <dbReference type="SAM" id="Phobius"/>
    </source>
</evidence>
<dbReference type="RefSeq" id="XP_013335705.1">
    <property type="nucleotide sequence ID" value="XM_013480251.1"/>
</dbReference>
<dbReference type="Proteomes" id="UP000030763">
    <property type="component" value="Unassembled WGS sequence"/>
</dbReference>
<reference evidence="2" key="1">
    <citation type="submission" date="2013-10" db="EMBL/GenBank/DDBJ databases">
        <title>Genomic analysis of the causative agents of coccidiosis in chickens.</title>
        <authorList>
            <person name="Reid A.J."/>
            <person name="Blake D."/>
            <person name="Billington K."/>
            <person name="Browne H."/>
            <person name="Dunn M."/>
            <person name="Hung S."/>
            <person name="Kawahara F."/>
            <person name="Miranda-Saavedra D."/>
            <person name="Mourier T."/>
            <person name="Nagra H."/>
            <person name="Otto T.D."/>
            <person name="Rawlings N."/>
            <person name="Sanchez A."/>
            <person name="Sanders M."/>
            <person name="Subramaniam C."/>
            <person name="Tay Y."/>
            <person name="Dear P."/>
            <person name="Doerig C."/>
            <person name="Gruber A."/>
            <person name="Parkinson J."/>
            <person name="Shirley M."/>
            <person name="Wan K.L."/>
            <person name="Berriman M."/>
            <person name="Tomley F."/>
            <person name="Pain A."/>
        </authorList>
    </citation>
    <scope>NUCLEOTIDE SEQUENCE [LARGE SCALE GENOMIC DNA]</scope>
    <source>
        <strain evidence="2">Weybridge</strain>
    </source>
</reference>
<reference evidence="2" key="2">
    <citation type="submission" date="2013-10" db="EMBL/GenBank/DDBJ databases">
        <authorList>
            <person name="Aslett M."/>
        </authorList>
    </citation>
    <scope>NUCLEOTIDE SEQUENCE [LARGE SCALE GENOMIC DNA]</scope>
    <source>
        <strain evidence="2">Weybridge</strain>
    </source>
</reference>
<accession>U6M4D2</accession>
<proteinExistence type="predicted"/>
<organism evidence="2 3">
    <name type="scientific">Eimeria maxima</name>
    <name type="common">Coccidian parasite</name>
    <dbReference type="NCBI Taxonomy" id="5804"/>
    <lineage>
        <taxon>Eukaryota</taxon>
        <taxon>Sar</taxon>
        <taxon>Alveolata</taxon>
        <taxon>Apicomplexa</taxon>
        <taxon>Conoidasida</taxon>
        <taxon>Coccidia</taxon>
        <taxon>Eucoccidiorida</taxon>
        <taxon>Eimeriorina</taxon>
        <taxon>Eimeriidae</taxon>
        <taxon>Eimeria</taxon>
    </lineage>
</organism>
<dbReference type="EMBL" id="HG720058">
    <property type="protein sequence ID" value="CDJ59057.1"/>
    <property type="molecule type" value="Genomic_DNA"/>
</dbReference>
<dbReference type="AlphaFoldDB" id="U6M4D2"/>